<evidence type="ECO:0000313" key="1">
    <source>
        <dbReference type="EMBL" id="QBI53397.1"/>
    </source>
</evidence>
<reference evidence="1 2" key="1">
    <citation type="submission" date="2019-02" db="EMBL/GenBank/DDBJ databases">
        <authorList>
            <person name="Khodamoradi S."/>
            <person name="Hahnke R.L."/>
            <person name="Kaempfer P."/>
            <person name="Schumann P."/>
            <person name="Rohde M."/>
            <person name="Steinert M."/>
            <person name="Luzhetskyy A."/>
            <person name="Wink J."/>
            <person name="Ruckert C."/>
        </authorList>
    </citation>
    <scope>NUCLEOTIDE SEQUENCE [LARGE SCALE GENOMIC DNA]</scope>
    <source>
        <strain evidence="1 2">M2</strain>
    </source>
</reference>
<proteinExistence type="predicted"/>
<dbReference type="EMBL" id="CP036455">
    <property type="protein sequence ID" value="QBI53397.1"/>
    <property type="molecule type" value="Genomic_DNA"/>
</dbReference>
<protein>
    <submittedName>
        <fullName evidence="1">Uncharacterized protein</fullName>
    </submittedName>
</protein>
<dbReference type="AlphaFoldDB" id="A0A4P6Q3X1"/>
<dbReference type="Proteomes" id="UP000292235">
    <property type="component" value="Chromosome"/>
</dbReference>
<gene>
    <name evidence="1" type="ORF">EKD16_08015</name>
</gene>
<dbReference type="RefSeq" id="WP_131097768.1">
    <property type="nucleotide sequence ID" value="NZ_CP036455.1"/>
</dbReference>
<dbReference type="KEGG" id="strr:EKD16_08015"/>
<sequence length="352" mass="38416">MTSTEDIPRYTRWGQVPADLFTRTQLSQMDPPRRVLKTAQPRARVLYHGNKYAMLYHLDDSELKPAPTAAQLAALEKASAARYVCRRCGGHNLDRYGEGPAPLPKGRICAQCNTVLSEWRAHSRAQEHAQRCLTRAREHGILILAVDDGRAPRRLAAVAFSPDQVGTSAGTVLADLPLAPPGAASGNGELAGPDAIADLSETIAEWQPGADFHIAIWDEPRPPTLERIWDPGAGWDTFGVDRDDAICAAQKAARDAIGAYPWTAYWQLSESDERIRYPRWWGVRGDYSQFVAECRNVEDLGVTRSDLPLPGACGEPVEDAFAVMEAAQAVAAGTAPVSPRAPWVLHPPQQGD</sequence>
<dbReference type="OrthoDB" id="3461076at2"/>
<organism evidence="1 2">
    <name type="scientific">Streptomonospora litoralis</name>
    <dbReference type="NCBI Taxonomy" id="2498135"/>
    <lineage>
        <taxon>Bacteria</taxon>
        <taxon>Bacillati</taxon>
        <taxon>Actinomycetota</taxon>
        <taxon>Actinomycetes</taxon>
        <taxon>Streptosporangiales</taxon>
        <taxon>Nocardiopsidaceae</taxon>
        <taxon>Streptomonospora</taxon>
    </lineage>
</organism>
<evidence type="ECO:0000313" key="2">
    <source>
        <dbReference type="Proteomes" id="UP000292235"/>
    </source>
</evidence>
<accession>A0A4P6Q3X1</accession>
<keyword evidence="2" id="KW-1185">Reference proteome</keyword>
<name>A0A4P6Q3X1_9ACTN</name>